<dbReference type="PANTHER" id="PTHR11632">
    <property type="entry name" value="SUCCINATE DEHYDROGENASE 2 FLAVOPROTEIN SUBUNIT"/>
    <property type="match status" value="1"/>
</dbReference>
<feature type="domain" description="FAD-dependent oxidoreductase 2 FAD-binding" evidence="3">
    <location>
        <begin position="11"/>
        <end position="382"/>
    </location>
</feature>
<evidence type="ECO:0000256" key="1">
    <source>
        <dbReference type="ARBA" id="ARBA00022630"/>
    </source>
</evidence>
<dbReference type="PRINTS" id="PR00411">
    <property type="entry name" value="PNDRDTASEI"/>
</dbReference>
<comment type="caution">
    <text evidence="5">The sequence shown here is derived from an EMBL/GenBank/DDBJ whole genome shotgun (WGS) entry which is preliminary data.</text>
</comment>
<dbReference type="Proteomes" id="UP000824225">
    <property type="component" value="Unassembled WGS sequence"/>
</dbReference>
<dbReference type="PANTHER" id="PTHR11632:SF73">
    <property type="entry name" value="BLR3196 PROTEIN"/>
    <property type="match status" value="1"/>
</dbReference>
<protein>
    <submittedName>
        <fullName evidence="5">FAD-binding protein</fullName>
    </submittedName>
</protein>
<dbReference type="InterPro" id="IPR015939">
    <property type="entry name" value="Fum_Rdtase/Succ_DH_flav-like_C"/>
</dbReference>
<dbReference type="PIRSF" id="PIRSF000171">
    <property type="entry name" value="SDHA_APRA_LASPO"/>
    <property type="match status" value="1"/>
</dbReference>
<dbReference type="SUPFAM" id="SSF51905">
    <property type="entry name" value="FAD/NAD(P)-binding domain"/>
    <property type="match status" value="1"/>
</dbReference>
<evidence type="ECO:0000259" key="3">
    <source>
        <dbReference type="Pfam" id="PF00890"/>
    </source>
</evidence>
<feature type="domain" description="Fumarate reductase/succinate dehydrogenase flavoprotein-like C-terminal" evidence="4">
    <location>
        <begin position="453"/>
        <end position="536"/>
    </location>
</feature>
<dbReference type="InterPro" id="IPR003953">
    <property type="entry name" value="FAD-dep_OxRdtase_2_FAD-bd"/>
</dbReference>
<organism evidence="5 6">
    <name type="scientific">Candidatus Mailhella merdigallinarum</name>
    <dbReference type="NCBI Taxonomy" id="2838658"/>
    <lineage>
        <taxon>Bacteria</taxon>
        <taxon>Pseudomonadati</taxon>
        <taxon>Thermodesulfobacteriota</taxon>
        <taxon>Desulfovibrionia</taxon>
        <taxon>Desulfovibrionales</taxon>
        <taxon>Desulfovibrionaceae</taxon>
        <taxon>Mailhella</taxon>
    </lineage>
</organism>
<dbReference type="Gene3D" id="1.20.58.100">
    <property type="entry name" value="Fumarate reductase/succinate dehydrogenase flavoprotein-like, C-terminal domain"/>
    <property type="match status" value="1"/>
</dbReference>
<name>A0A9D2HDM8_9BACT</name>
<reference evidence="5" key="1">
    <citation type="journal article" date="2021" name="PeerJ">
        <title>Extensive microbial diversity within the chicken gut microbiome revealed by metagenomics and culture.</title>
        <authorList>
            <person name="Gilroy R."/>
            <person name="Ravi A."/>
            <person name="Getino M."/>
            <person name="Pursley I."/>
            <person name="Horton D.L."/>
            <person name="Alikhan N.F."/>
            <person name="Baker D."/>
            <person name="Gharbi K."/>
            <person name="Hall N."/>
            <person name="Watson M."/>
            <person name="Adriaenssens E.M."/>
            <person name="Foster-Nyarko E."/>
            <person name="Jarju S."/>
            <person name="Secka A."/>
            <person name="Antonio M."/>
            <person name="Oren A."/>
            <person name="Chaudhuri R.R."/>
            <person name="La Ragione R."/>
            <person name="Hildebrand F."/>
            <person name="Pallen M.J."/>
        </authorList>
    </citation>
    <scope>NUCLEOTIDE SEQUENCE</scope>
    <source>
        <strain evidence="5">CHK186-16707</strain>
    </source>
</reference>
<sequence length="566" mass="61474">MIPIRKTLEADVVIAGGGIGGAMAAISAREAGAERVVVLEKCNVRRSGSGATGNDHFSCYIPEVHGPDIEPVLREAMGSLIGQNKDPGMIRLHLEESFDIVRKWEEWGINMRPLGKWNFQGHALPGRPRVFLKFDGRKQKAVLAEQMKKHGVQVLNHHPVVELAKVGGRIAGALALDISTPEPGFVLVKSPNVIVSTGLTHRLYTNAATPSRMFNTSHCPNCAGGQALGWRAGAKMVNMELPYTHAGIKYFQRAGKATWIGVYRYPDGRPLGPFVTRPDAEYGDVTADIWNTAFSDVMHNGSGPAYLDCSECTPDMLAYMRQAMFDEGLSALIHYMDDKGIEPGRHAVECMRYEPTLHGRGLDVDRDGRTSVPGLYAAGDLVGNAGCGLGLAAWLGWRAGRAAAGDIPAVSGSPSGPTENLASVPSVRTKMEQLSAFAEREGGPDWQEANSALNQIMDDYAPAGPYKVRSESLLRAGLAYLAQLRAETLATLHTSCSHTLMRAAEVLDLFDCAEAVFHAALERRETRAAHRRSDYTFTNPLLADRMLDVFLAEDGKVATAWRDKKV</sequence>
<evidence type="ECO:0000313" key="6">
    <source>
        <dbReference type="Proteomes" id="UP000824225"/>
    </source>
</evidence>
<proteinExistence type="predicted"/>
<dbReference type="InterPro" id="IPR037099">
    <property type="entry name" value="Fum_R/Succ_DH_flav-like_C_sf"/>
</dbReference>
<evidence type="ECO:0000259" key="4">
    <source>
        <dbReference type="Pfam" id="PF02910"/>
    </source>
</evidence>
<dbReference type="PRINTS" id="PR00368">
    <property type="entry name" value="FADPNR"/>
</dbReference>
<dbReference type="EMBL" id="DXAN01000006">
    <property type="protein sequence ID" value="HJA08226.1"/>
    <property type="molecule type" value="Genomic_DNA"/>
</dbReference>
<dbReference type="Pfam" id="PF02910">
    <property type="entry name" value="Succ_DH_flav_C"/>
    <property type="match status" value="1"/>
</dbReference>
<keyword evidence="1" id="KW-0285">Flavoprotein</keyword>
<dbReference type="GO" id="GO:0000104">
    <property type="term" value="F:succinate dehydrogenase activity"/>
    <property type="evidence" value="ECO:0007669"/>
    <property type="project" value="TreeGrafter"/>
</dbReference>
<gene>
    <name evidence="5" type="ORF">H9962_03420</name>
</gene>
<dbReference type="InterPro" id="IPR030664">
    <property type="entry name" value="SdhA/FrdA/AprA"/>
</dbReference>
<dbReference type="GO" id="GO:0009061">
    <property type="term" value="P:anaerobic respiration"/>
    <property type="evidence" value="ECO:0007669"/>
    <property type="project" value="TreeGrafter"/>
</dbReference>
<reference evidence="5" key="2">
    <citation type="submission" date="2021-04" db="EMBL/GenBank/DDBJ databases">
        <authorList>
            <person name="Gilroy R."/>
        </authorList>
    </citation>
    <scope>NUCLEOTIDE SEQUENCE</scope>
    <source>
        <strain evidence="5">CHK186-16707</strain>
    </source>
</reference>
<dbReference type="InterPro" id="IPR036188">
    <property type="entry name" value="FAD/NAD-bd_sf"/>
</dbReference>
<keyword evidence="2" id="KW-0560">Oxidoreductase</keyword>
<evidence type="ECO:0000313" key="5">
    <source>
        <dbReference type="EMBL" id="HJA08226.1"/>
    </source>
</evidence>
<accession>A0A9D2HDM8</accession>
<dbReference type="AlphaFoldDB" id="A0A9D2HDM8"/>
<dbReference type="GO" id="GO:0009055">
    <property type="term" value="F:electron transfer activity"/>
    <property type="evidence" value="ECO:0007669"/>
    <property type="project" value="TreeGrafter"/>
</dbReference>
<dbReference type="GO" id="GO:0050660">
    <property type="term" value="F:flavin adenine dinucleotide binding"/>
    <property type="evidence" value="ECO:0007669"/>
    <property type="project" value="TreeGrafter"/>
</dbReference>
<dbReference type="GO" id="GO:0005886">
    <property type="term" value="C:plasma membrane"/>
    <property type="evidence" value="ECO:0007669"/>
    <property type="project" value="TreeGrafter"/>
</dbReference>
<dbReference type="SUPFAM" id="SSF46977">
    <property type="entry name" value="Succinate dehydrogenase/fumarate reductase flavoprotein C-terminal domain"/>
    <property type="match status" value="1"/>
</dbReference>
<dbReference type="Pfam" id="PF00890">
    <property type="entry name" value="FAD_binding_2"/>
    <property type="match status" value="1"/>
</dbReference>
<evidence type="ECO:0000256" key="2">
    <source>
        <dbReference type="ARBA" id="ARBA00023002"/>
    </source>
</evidence>
<dbReference type="Gene3D" id="3.50.50.60">
    <property type="entry name" value="FAD/NAD(P)-binding domain"/>
    <property type="match status" value="2"/>
</dbReference>